<gene>
    <name evidence="2" type="ORF">HDA30_000173</name>
</gene>
<keyword evidence="1" id="KW-0812">Transmembrane</keyword>
<comment type="caution">
    <text evidence="2">The sequence shown here is derived from an EMBL/GenBank/DDBJ whole genome shotgun (WGS) entry which is preliminary data.</text>
</comment>
<feature type="transmembrane region" description="Helical" evidence="1">
    <location>
        <begin position="31"/>
        <end position="50"/>
    </location>
</feature>
<feature type="transmembrane region" description="Helical" evidence="1">
    <location>
        <begin position="7"/>
        <end position="25"/>
    </location>
</feature>
<dbReference type="PROSITE" id="PS51257">
    <property type="entry name" value="PROKAR_LIPOPROTEIN"/>
    <property type="match status" value="1"/>
</dbReference>
<organism evidence="2 3">
    <name type="scientific">Micrococcus cohnii</name>
    <dbReference type="NCBI Taxonomy" id="993416"/>
    <lineage>
        <taxon>Bacteria</taxon>
        <taxon>Bacillati</taxon>
        <taxon>Actinomycetota</taxon>
        <taxon>Actinomycetes</taxon>
        <taxon>Micrococcales</taxon>
        <taxon>Micrococcaceae</taxon>
        <taxon>Micrococcus</taxon>
    </lineage>
</organism>
<keyword evidence="1" id="KW-0472">Membrane</keyword>
<sequence length="165" mass="18005">MRVWGSPWLYPSLFIVLALGCLGFGTAQANVVLLAAGVLALVCALFYVPVLRVRSRPAAGAEQHVRDGGVVVLWRPGERNCLRLLKSLDPADRDAIYWVNVWADEDGPALLQRTHITGTGRATAEHRDDTVPVALGRRAAFVVADADDRARVADLAAAARDRRRR</sequence>
<dbReference type="AlphaFoldDB" id="A0A7W7GM59"/>
<reference evidence="2 3" key="1">
    <citation type="submission" date="2020-08" db="EMBL/GenBank/DDBJ databases">
        <title>Sequencing the genomes of 1000 actinobacteria strains.</title>
        <authorList>
            <person name="Klenk H.-P."/>
        </authorList>
    </citation>
    <scope>NUCLEOTIDE SEQUENCE [LARGE SCALE GENOMIC DNA]</scope>
    <source>
        <strain evidence="2 3">DSM 23974</strain>
    </source>
</reference>
<dbReference type="Proteomes" id="UP000540191">
    <property type="component" value="Unassembled WGS sequence"/>
</dbReference>
<keyword evidence="3" id="KW-1185">Reference proteome</keyword>
<keyword evidence="1" id="KW-1133">Transmembrane helix</keyword>
<name>A0A7W7GM59_9MICC</name>
<accession>A0A7W7GM59</accession>
<evidence type="ECO:0000313" key="2">
    <source>
        <dbReference type="EMBL" id="MBB4734665.1"/>
    </source>
</evidence>
<protein>
    <submittedName>
        <fullName evidence="2">Uncharacterized protein</fullName>
    </submittedName>
</protein>
<proteinExistence type="predicted"/>
<evidence type="ECO:0000313" key="3">
    <source>
        <dbReference type="Proteomes" id="UP000540191"/>
    </source>
</evidence>
<evidence type="ECO:0000256" key="1">
    <source>
        <dbReference type="SAM" id="Phobius"/>
    </source>
</evidence>
<dbReference type="EMBL" id="JACHNA010000001">
    <property type="protein sequence ID" value="MBB4734665.1"/>
    <property type="molecule type" value="Genomic_DNA"/>
</dbReference>
<dbReference type="RefSeq" id="WP_184240810.1">
    <property type="nucleotide sequence ID" value="NZ_JACHNA010000001.1"/>
</dbReference>